<dbReference type="PANTHER" id="PTHR36884:SF1">
    <property type="entry name" value="FIP1[V]-LIKE PROTEIN"/>
    <property type="match status" value="1"/>
</dbReference>
<feature type="compositionally biased region" description="Basic and acidic residues" evidence="6">
    <location>
        <begin position="487"/>
        <end position="503"/>
    </location>
</feature>
<dbReference type="GO" id="GO:0003735">
    <property type="term" value="F:structural constituent of ribosome"/>
    <property type="evidence" value="ECO:0007669"/>
    <property type="project" value="InterPro"/>
</dbReference>
<dbReference type="FunFam" id="3.90.930.12:FF:000007">
    <property type="entry name" value="60S ribosomal protein L6"/>
    <property type="match status" value="1"/>
</dbReference>
<evidence type="ECO:0008006" key="10">
    <source>
        <dbReference type="Google" id="ProtNLM"/>
    </source>
</evidence>
<dbReference type="InterPro" id="IPR002358">
    <property type="entry name" value="Ribosomal_uL6_CS"/>
</dbReference>
<feature type="compositionally biased region" description="Polar residues" evidence="6">
    <location>
        <begin position="697"/>
        <end position="714"/>
    </location>
</feature>
<feature type="compositionally biased region" description="Basic and acidic residues" evidence="6">
    <location>
        <begin position="1189"/>
        <end position="1219"/>
    </location>
</feature>
<dbReference type="GO" id="GO:0005840">
    <property type="term" value="C:ribosome"/>
    <property type="evidence" value="ECO:0007669"/>
    <property type="project" value="UniProtKB-KW"/>
</dbReference>
<dbReference type="GO" id="GO:0019843">
    <property type="term" value="F:rRNA binding"/>
    <property type="evidence" value="ECO:0007669"/>
    <property type="project" value="InterPro"/>
</dbReference>
<dbReference type="InterPro" id="IPR044976">
    <property type="entry name" value="FIPS5/FIPS3-like"/>
</dbReference>
<evidence type="ECO:0000259" key="7">
    <source>
        <dbReference type="Pfam" id="PF00347"/>
    </source>
</evidence>
<feature type="compositionally biased region" description="Polar residues" evidence="6">
    <location>
        <begin position="812"/>
        <end position="827"/>
    </location>
</feature>
<feature type="compositionally biased region" description="Basic and acidic residues" evidence="6">
    <location>
        <begin position="1230"/>
        <end position="1287"/>
    </location>
</feature>
<proteinExistence type="inferred from homology"/>
<feature type="compositionally biased region" description="Basic and acidic residues" evidence="6">
    <location>
        <begin position="778"/>
        <end position="789"/>
    </location>
</feature>
<feature type="compositionally biased region" description="Basic and acidic residues" evidence="6">
    <location>
        <begin position="850"/>
        <end position="861"/>
    </location>
</feature>
<dbReference type="GO" id="GO:0006412">
    <property type="term" value="P:translation"/>
    <property type="evidence" value="ECO:0007669"/>
    <property type="project" value="InterPro"/>
</dbReference>
<feature type="compositionally biased region" description="Basic and acidic residues" evidence="6">
    <location>
        <begin position="1415"/>
        <end position="1427"/>
    </location>
</feature>
<feature type="region of interest" description="Disordered" evidence="6">
    <location>
        <begin position="637"/>
        <end position="1459"/>
    </location>
</feature>
<feature type="compositionally biased region" description="Acidic residues" evidence="6">
    <location>
        <begin position="1306"/>
        <end position="1315"/>
    </location>
</feature>
<feature type="compositionally biased region" description="Acidic residues" evidence="6">
    <location>
        <begin position="256"/>
        <end position="265"/>
    </location>
</feature>
<dbReference type="SUPFAM" id="SSF56053">
    <property type="entry name" value="Ribosomal protein L6"/>
    <property type="match status" value="1"/>
</dbReference>
<feature type="compositionally biased region" description="Basic and acidic residues" evidence="6">
    <location>
        <begin position="990"/>
        <end position="1156"/>
    </location>
</feature>
<feature type="compositionally biased region" description="Basic and acidic residues" evidence="6">
    <location>
        <begin position="1316"/>
        <end position="1335"/>
    </location>
</feature>
<feature type="compositionally biased region" description="Basic and acidic residues" evidence="6">
    <location>
        <begin position="652"/>
        <end position="671"/>
    </location>
</feature>
<feature type="domain" description="Pre-mRNA polyadenylation factor Fip1" evidence="8">
    <location>
        <begin position="410"/>
        <end position="453"/>
    </location>
</feature>
<feature type="region of interest" description="Disordered" evidence="6">
    <location>
        <begin position="136"/>
        <end position="192"/>
    </location>
</feature>
<evidence type="ECO:0000256" key="1">
    <source>
        <dbReference type="ARBA" id="ARBA00004123"/>
    </source>
</evidence>
<dbReference type="GO" id="GO:0006397">
    <property type="term" value="P:mRNA processing"/>
    <property type="evidence" value="ECO:0007669"/>
    <property type="project" value="UniProtKB-KW"/>
</dbReference>
<evidence type="ECO:0000256" key="2">
    <source>
        <dbReference type="ARBA" id="ARBA00007459"/>
    </source>
</evidence>
<protein>
    <recommendedName>
        <fullName evidence="10">Pre-mRNA polyadenylation factor Fip1 domain-containing protein</fullName>
    </recommendedName>
</protein>
<gene>
    <name evidence="9" type="ORF">OsJ_12413</name>
</gene>
<name>A3AM91_ORYSJ</name>
<comment type="similarity">
    <text evidence="2">Belongs to the FIP1 family.</text>
</comment>
<dbReference type="PRINTS" id="PR00059">
    <property type="entry name" value="RIBOSOMALL6"/>
</dbReference>
<dbReference type="Proteomes" id="UP000007752">
    <property type="component" value="Chromosome 3"/>
</dbReference>
<sequence length="1459" mass="162761">MEAKVFRFLKLVGVGFKARTEREGRELFLKLGYSHEVQFTAPPAVRVFCFKPNLICCTGIDKNRVHNFAGAVRNCKPPEVYKGKGILYIDEVIKLKPGKKQKNAMLELEDPIILLCSGEFEEKVIEEIEKIRKTRAAAAADEEEDDDWLLGGSDPRGWCEPDRELGDEEEDCGAGQPPPKREAAAAAAKPAPVVAEEADPLMGGVAGDAGAAIPGLSSSAAASAAAAGSEEWDSDSEDDIQIVLNETDGRRRLGEDEGDDEDGEDLVIVADGPIPGMEEQDWGEDAAAAGAEGERKEGGEPGKAAAAPGGRIGYSGGGQGFHPQHHSMFKYVRPGATLGAPLGGAPTATGQFRPPGPPGPFAGRGRGDWRPGAGRGMNKGFGYGMPPWGGSGRGFGGLDFTLPPHKTIFDIDVDTTFEEKPWKYPGADISDFFNFGLDDEKWKDYCKQLDQLRLESTMQSRIRVYESGRSEQDYDPDLPPELAAATGHHDISADSRNKTDNGHTDVNTQGRVPTSMRPPVHRQNLCSRWGLAHPYPLSTPFSPSTPSSTCKRKKRRRSCVTIAVPAPLPALTRKPSGTACFCGAQCATADGRGWNSGEVMTGRPIQVETGYGERLPSIDTRLPRMRESDSVIEIVCQGQSDDPLVDDSTVDQTEKDSQRGDKRTHGAEEGRPYTSEMNSSSALGKEEHKKRLPVSSEGDNATDVNGRSSPSYRTRGSPRGVRSSKGSSAREVESSNEILPRQTTSLKRNNDSQREKNPDEGSESKDGPEGSPAAADEAADKLSADHFDGNDGSLALVDSAEVDGDDVISDPHTVSETTTTDGDNLSHSGKKQKLISRAEQPTGHNSSDQDELRTRNSDNSRGRSGSSKDNQKRLESGEEVLQDRRSRRINDARRHHDGEDRNSRRKDEYLRDIKPDVERSHLASRSRDDTYHPYANRDRDMRGRSYDRVRDTEIWQRREESVHNRRAKEEDVRLEHNAEVGARNRNKMRPPVDRNDRIEDPHARKRLDDGDWRGSRPRERGDVVLNRRENIDDSHMKRKKDEENMRRMKPENEDIVHGQHGYRGRDDPNRRKRERDDGIDQKRRDDNARMREKADDRYHTKHKEDNWRQREREDRHRPKHDNTVTLQRDEGRGSGRGGRILDDKLVTSGRKQDESRSAGLSKEAQERSRQNDPLRRDQGAEENNMQNRGRSDVHPRDENPNNSERNTRQEKPNNTHDGNRLSSNSGARQVSRDRYRESTRKGRSSDINEHDLPKSSKRRREDHESHRGGKVDVKGVSEQENSRDHTVSSKKGQNPQRESFVKQAEEDPMSDDENHEDSRRGRSKLERWTSHKEIDYSSIDNENAPTFSSIKSDVQAPTADELGKSEAAAAGNSELKSGGDNGQTSEKNAEERDRHLDTVERLKRRSERFKLPMPGEKDAPQSKKVDTEVQPPQIESASADLEVKPERPARKRRWTGTGS</sequence>
<evidence type="ECO:0000256" key="3">
    <source>
        <dbReference type="ARBA" id="ARBA00022664"/>
    </source>
</evidence>
<accession>A3AM91</accession>
<feature type="compositionally biased region" description="Basic and acidic residues" evidence="6">
    <location>
        <begin position="1387"/>
        <end position="1401"/>
    </location>
</feature>
<dbReference type="GO" id="GO:0005634">
    <property type="term" value="C:nucleus"/>
    <property type="evidence" value="ECO:0007669"/>
    <property type="project" value="UniProtKB-SubCell"/>
</dbReference>
<evidence type="ECO:0000256" key="6">
    <source>
        <dbReference type="SAM" id="MobiDB-lite"/>
    </source>
</evidence>
<organism evidence="9">
    <name type="scientific">Oryza sativa subsp. japonica</name>
    <name type="common">Rice</name>
    <dbReference type="NCBI Taxonomy" id="39947"/>
    <lineage>
        <taxon>Eukaryota</taxon>
        <taxon>Viridiplantae</taxon>
        <taxon>Streptophyta</taxon>
        <taxon>Embryophyta</taxon>
        <taxon>Tracheophyta</taxon>
        <taxon>Spermatophyta</taxon>
        <taxon>Magnoliopsida</taxon>
        <taxon>Liliopsida</taxon>
        <taxon>Poales</taxon>
        <taxon>Poaceae</taxon>
        <taxon>BOP clade</taxon>
        <taxon>Oryzoideae</taxon>
        <taxon>Oryzeae</taxon>
        <taxon>Oryzinae</taxon>
        <taxon>Oryza</taxon>
        <taxon>Oryza sativa</taxon>
    </lineage>
</organism>
<reference evidence="9" key="1">
    <citation type="journal article" date="2005" name="PLoS Biol.">
        <title>The genomes of Oryza sativa: a history of duplications.</title>
        <authorList>
            <person name="Yu J."/>
            <person name="Wang J."/>
            <person name="Lin W."/>
            <person name="Li S."/>
            <person name="Li H."/>
            <person name="Zhou J."/>
            <person name="Ni P."/>
            <person name="Dong W."/>
            <person name="Hu S."/>
            <person name="Zeng C."/>
            <person name="Zhang J."/>
            <person name="Zhang Y."/>
            <person name="Li R."/>
            <person name="Xu Z."/>
            <person name="Li S."/>
            <person name="Li X."/>
            <person name="Zheng H."/>
            <person name="Cong L."/>
            <person name="Lin L."/>
            <person name="Yin J."/>
            <person name="Geng J."/>
            <person name="Li G."/>
            <person name="Shi J."/>
            <person name="Liu J."/>
            <person name="Lv H."/>
            <person name="Li J."/>
            <person name="Wang J."/>
            <person name="Deng Y."/>
            <person name="Ran L."/>
            <person name="Shi X."/>
            <person name="Wang X."/>
            <person name="Wu Q."/>
            <person name="Li C."/>
            <person name="Ren X."/>
            <person name="Wang J."/>
            <person name="Wang X."/>
            <person name="Li D."/>
            <person name="Liu D."/>
            <person name="Zhang X."/>
            <person name="Ji Z."/>
            <person name="Zhao W."/>
            <person name="Sun Y."/>
            <person name="Zhang Z."/>
            <person name="Bao J."/>
            <person name="Han Y."/>
            <person name="Dong L."/>
            <person name="Ji J."/>
            <person name="Chen P."/>
            <person name="Wu S."/>
            <person name="Liu J."/>
            <person name="Xiao Y."/>
            <person name="Bu D."/>
            <person name="Tan J."/>
            <person name="Yang L."/>
            <person name="Ye C."/>
            <person name="Zhang J."/>
            <person name="Xu J."/>
            <person name="Zhou Y."/>
            <person name="Yu Y."/>
            <person name="Zhang B."/>
            <person name="Zhuang S."/>
            <person name="Wei H."/>
            <person name="Liu B."/>
            <person name="Lei M."/>
            <person name="Yu H."/>
            <person name="Li Y."/>
            <person name="Xu H."/>
            <person name="Wei S."/>
            <person name="He X."/>
            <person name="Fang L."/>
            <person name="Zhang Z."/>
            <person name="Zhang Y."/>
            <person name="Huang X."/>
            <person name="Su Z."/>
            <person name="Tong W."/>
            <person name="Li J."/>
            <person name="Tong Z."/>
            <person name="Li S."/>
            <person name="Ye J."/>
            <person name="Wang L."/>
            <person name="Fang L."/>
            <person name="Lei T."/>
            <person name="Chen C."/>
            <person name="Chen H."/>
            <person name="Xu Z."/>
            <person name="Li H."/>
            <person name="Huang H."/>
            <person name="Zhang F."/>
            <person name="Xu H."/>
            <person name="Li N."/>
            <person name="Zhao C."/>
            <person name="Li S."/>
            <person name="Dong L."/>
            <person name="Huang Y."/>
            <person name="Li L."/>
            <person name="Xi Y."/>
            <person name="Qi Q."/>
            <person name="Li W."/>
            <person name="Zhang B."/>
            <person name="Hu W."/>
            <person name="Zhang Y."/>
            <person name="Tian X."/>
            <person name="Jiao Y."/>
            <person name="Liang X."/>
            <person name="Jin J."/>
            <person name="Gao L."/>
            <person name="Zheng W."/>
            <person name="Hao B."/>
            <person name="Liu S."/>
            <person name="Wang W."/>
            <person name="Yuan L."/>
            <person name="Cao M."/>
            <person name="McDermott J."/>
            <person name="Samudrala R."/>
            <person name="Wang J."/>
            <person name="Wong G.K."/>
            <person name="Yang H."/>
        </authorList>
    </citation>
    <scope>NUCLEOTIDE SEQUENCE [LARGE SCALE GENOMIC DNA]</scope>
</reference>
<dbReference type="PANTHER" id="PTHR36884">
    <property type="entry name" value="FIP1[III]-LIKE PROTEIN"/>
    <property type="match status" value="1"/>
</dbReference>
<dbReference type="InterPro" id="IPR020040">
    <property type="entry name" value="Ribosomal_uL6_a/b-dom"/>
</dbReference>
<evidence type="ECO:0000256" key="4">
    <source>
        <dbReference type="ARBA" id="ARBA00023242"/>
    </source>
</evidence>
<comment type="similarity">
    <text evidence="5">Belongs to the universal ribosomal protein uL6 family.</text>
</comment>
<dbReference type="Gene3D" id="3.90.930.12">
    <property type="entry name" value="Ribosomal protein L6, alpha-beta domain"/>
    <property type="match status" value="1"/>
</dbReference>
<dbReference type="InterPro" id="IPR007854">
    <property type="entry name" value="Fip1_dom"/>
</dbReference>
<feature type="compositionally biased region" description="Basic and acidic residues" evidence="6">
    <location>
        <begin position="869"/>
        <end position="978"/>
    </location>
</feature>
<feature type="compositionally biased region" description="Basic and acidic residues" evidence="6">
    <location>
        <begin position="1163"/>
        <end position="1179"/>
    </location>
</feature>
<feature type="compositionally biased region" description="Polar residues" evidence="6">
    <location>
        <begin position="735"/>
        <end position="747"/>
    </location>
</feature>
<dbReference type="PROSITE" id="PS00525">
    <property type="entry name" value="RIBOSOMAL_L6_1"/>
    <property type="match status" value="1"/>
</dbReference>
<keyword evidence="4" id="KW-0539">Nucleus</keyword>
<dbReference type="Pfam" id="PF05182">
    <property type="entry name" value="Fip1"/>
    <property type="match status" value="1"/>
</dbReference>
<feature type="region of interest" description="Disordered" evidence="6">
    <location>
        <begin position="244"/>
        <end position="313"/>
    </location>
</feature>
<evidence type="ECO:0000259" key="8">
    <source>
        <dbReference type="Pfam" id="PF05182"/>
    </source>
</evidence>
<dbReference type="InterPro" id="IPR019906">
    <property type="entry name" value="Ribosomal_uL6_bac-type"/>
</dbReference>
<feature type="domain" description="Large ribosomal subunit protein uL6 alpha-beta" evidence="7">
    <location>
        <begin position="13"/>
        <end position="88"/>
    </location>
</feature>
<keyword evidence="3" id="KW-0507">mRNA processing</keyword>
<feature type="compositionally biased region" description="Basic residues" evidence="6">
    <location>
        <begin position="1449"/>
        <end position="1459"/>
    </location>
</feature>
<dbReference type="GO" id="GO:1990904">
    <property type="term" value="C:ribonucleoprotein complex"/>
    <property type="evidence" value="ECO:0007669"/>
    <property type="project" value="UniProtKB-KW"/>
</dbReference>
<evidence type="ECO:0000256" key="5">
    <source>
        <dbReference type="RuleBase" id="RU003869"/>
    </source>
</evidence>
<keyword evidence="5" id="KW-0687">Ribonucleoprotein</keyword>
<comment type="subcellular location">
    <subcellularLocation>
        <location evidence="1">Nucleus</location>
    </subcellularLocation>
</comment>
<reference evidence="9" key="2">
    <citation type="submission" date="2008-12" db="EMBL/GenBank/DDBJ databases">
        <title>Improved gene annotation of the rice (Oryza sativa) genomes.</title>
        <authorList>
            <person name="Wang J."/>
            <person name="Li R."/>
            <person name="Fan W."/>
            <person name="Huang Q."/>
            <person name="Zhang J."/>
            <person name="Zhou Y."/>
            <person name="Hu Y."/>
            <person name="Zi S."/>
            <person name="Li J."/>
            <person name="Ni P."/>
            <person name="Zheng H."/>
            <person name="Zhang Y."/>
            <person name="Zhao M."/>
            <person name="Hao Q."/>
            <person name="McDermott J."/>
            <person name="Samudrala R."/>
            <person name="Kristiansen K."/>
            <person name="Wong G.K.-S."/>
        </authorList>
    </citation>
    <scope>NUCLEOTIDE SEQUENCE</scope>
</reference>
<evidence type="ECO:0000313" key="9">
    <source>
        <dbReference type="EMBL" id="EAZ28430.1"/>
    </source>
</evidence>
<dbReference type="InterPro" id="IPR036789">
    <property type="entry name" value="Ribosomal_uL6-like_a/b-dom_sf"/>
</dbReference>
<dbReference type="EMBL" id="CM000140">
    <property type="protein sequence ID" value="EAZ28430.1"/>
    <property type="molecule type" value="Genomic_DNA"/>
</dbReference>
<dbReference type="Pfam" id="PF00347">
    <property type="entry name" value="Ribosomal_L6"/>
    <property type="match status" value="1"/>
</dbReference>
<feature type="compositionally biased region" description="Basic and acidic residues" evidence="6">
    <location>
        <begin position="748"/>
        <end position="768"/>
    </location>
</feature>
<feature type="compositionally biased region" description="Polar residues" evidence="6">
    <location>
        <begin position="1338"/>
        <end position="1352"/>
    </location>
</feature>
<feature type="region of interest" description="Disordered" evidence="6">
    <location>
        <begin position="467"/>
        <end position="519"/>
    </location>
</feature>
<keyword evidence="5" id="KW-0689">Ribosomal protein</keyword>